<dbReference type="Gene3D" id="3.90.245.10">
    <property type="entry name" value="Ribonucleoside hydrolase-like"/>
    <property type="match status" value="1"/>
</dbReference>
<proteinExistence type="predicted"/>
<gene>
    <name evidence="2" type="ORF">LCGC14_1147080</name>
</gene>
<dbReference type="InterPro" id="IPR001910">
    <property type="entry name" value="Inosine/uridine_hydrolase_dom"/>
</dbReference>
<dbReference type="EMBL" id="LAZR01005488">
    <property type="protein sequence ID" value="KKM99516.1"/>
    <property type="molecule type" value="Genomic_DNA"/>
</dbReference>
<feature type="domain" description="Inosine/uridine-preferring nucleoside hydrolase" evidence="1">
    <location>
        <begin position="11"/>
        <end position="262"/>
    </location>
</feature>
<dbReference type="Pfam" id="PF01156">
    <property type="entry name" value="IU_nuc_hydro"/>
    <property type="match status" value="1"/>
</dbReference>
<organism evidence="2">
    <name type="scientific">marine sediment metagenome</name>
    <dbReference type="NCBI Taxonomy" id="412755"/>
    <lineage>
        <taxon>unclassified sequences</taxon>
        <taxon>metagenomes</taxon>
        <taxon>ecological metagenomes</taxon>
    </lineage>
</organism>
<sequence>MKPEESKKVPLIFDTDMDVDCDDAGALAVLHALMDYGEVEILGVIVDVPLEVSARCVIAINSYYNRVHIPVGLVQDNDFEKGNSYQLYRETKQKISNFRNPYTKKVVEQFSSESIKTQKISDAVSLYRRLLSEAENYSVVITAVGLLTALKHLLESKPDEISQLNGRELVQKKVNKLVTMGIGRFPEAKAEFNWLLDWESAQHVINHWPTPLVVQSNGTEFLTGNTLSIKTPESNPVRKCYEVYLGRPRKGNFSWDPLAALYGVRGSEPYLYEKQGYRLILEPELGINHWVVNDGNIIYRHSFLQLKSPKIKLKKALEDLIIKPPKNRS</sequence>
<dbReference type="PANTHER" id="PTHR43264">
    <property type="match status" value="1"/>
</dbReference>
<dbReference type="InterPro" id="IPR036452">
    <property type="entry name" value="Ribo_hydro-like"/>
</dbReference>
<dbReference type="SUPFAM" id="SSF53590">
    <property type="entry name" value="Nucleoside hydrolase"/>
    <property type="match status" value="1"/>
</dbReference>
<reference evidence="2" key="1">
    <citation type="journal article" date="2015" name="Nature">
        <title>Complex archaea that bridge the gap between prokaryotes and eukaryotes.</title>
        <authorList>
            <person name="Spang A."/>
            <person name="Saw J.H."/>
            <person name="Jorgensen S.L."/>
            <person name="Zaremba-Niedzwiedzka K."/>
            <person name="Martijn J."/>
            <person name="Lind A.E."/>
            <person name="van Eijk R."/>
            <person name="Schleper C."/>
            <person name="Guy L."/>
            <person name="Ettema T.J."/>
        </authorList>
    </citation>
    <scope>NUCLEOTIDE SEQUENCE</scope>
</reference>
<accession>A0A0F9MJT4</accession>
<evidence type="ECO:0000259" key="1">
    <source>
        <dbReference type="Pfam" id="PF01156"/>
    </source>
</evidence>
<dbReference type="PANTHER" id="PTHR43264:SF1">
    <property type="entry name" value="INOSINE_URIDINE-PREFERRING NUCLEOSIDE HYDROLASE DOMAIN-CONTAINING PROTEIN"/>
    <property type="match status" value="1"/>
</dbReference>
<protein>
    <recommendedName>
        <fullName evidence="1">Inosine/uridine-preferring nucleoside hydrolase domain-containing protein</fullName>
    </recommendedName>
</protein>
<dbReference type="GO" id="GO:0016799">
    <property type="term" value="F:hydrolase activity, hydrolyzing N-glycosyl compounds"/>
    <property type="evidence" value="ECO:0007669"/>
    <property type="project" value="InterPro"/>
</dbReference>
<comment type="caution">
    <text evidence="2">The sequence shown here is derived from an EMBL/GenBank/DDBJ whole genome shotgun (WGS) entry which is preliminary data.</text>
</comment>
<evidence type="ECO:0000313" key="2">
    <source>
        <dbReference type="EMBL" id="KKM99516.1"/>
    </source>
</evidence>
<dbReference type="AlphaFoldDB" id="A0A0F9MJT4"/>
<name>A0A0F9MJT4_9ZZZZ</name>